<gene>
    <name evidence="1" type="ORF">CPELLU_LOCUS553</name>
</gene>
<proteinExistence type="predicted"/>
<evidence type="ECO:0000313" key="2">
    <source>
        <dbReference type="Proteomes" id="UP000789759"/>
    </source>
</evidence>
<reference evidence="1" key="1">
    <citation type="submission" date="2021-06" db="EMBL/GenBank/DDBJ databases">
        <authorList>
            <person name="Kallberg Y."/>
            <person name="Tangrot J."/>
            <person name="Rosling A."/>
        </authorList>
    </citation>
    <scope>NUCLEOTIDE SEQUENCE</scope>
    <source>
        <strain evidence="1">FL966</strain>
    </source>
</reference>
<accession>A0A9N8VSW9</accession>
<dbReference type="Proteomes" id="UP000789759">
    <property type="component" value="Unassembled WGS sequence"/>
</dbReference>
<evidence type="ECO:0000313" key="1">
    <source>
        <dbReference type="EMBL" id="CAG8459464.1"/>
    </source>
</evidence>
<name>A0A9N8VSW9_9GLOM</name>
<comment type="caution">
    <text evidence="1">The sequence shown here is derived from an EMBL/GenBank/DDBJ whole genome shotgun (WGS) entry which is preliminary data.</text>
</comment>
<keyword evidence="2" id="KW-1185">Reference proteome</keyword>
<dbReference type="EMBL" id="CAJVQA010000160">
    <property type="protein sequence ID" value="CAG8459464.1"/>
    <property type="molecule type" value="Genomic_DNA"/>
</dbReference>
<organism evidence="1 2">
    <name type="scientific">Cetraspora pellucida</name>
    <dbReference type="NCBI Taxonomy" id="1433469"/>
    <lineage>
        <taxon>Eukaryota</taxon>
        <taxon>Fungi</taxon>
        <taxon>Fungi incertae sedis</taxon>
        <taxon>Mucoromycota</taxon>
        <taxon>Glomeromycotina</taxon>
        <taxon>Glomeromycetes</taxon>
        <taxon>Diversisporales</taxon>
        <taxon>Gigasporaceae</taxon>
        <taxon>Cetraspora</taxon>
    </lineage>
</organism>
<sequence>MALFASTVFNGNQKRHLEISRGNAPGLVKSLHQELLKKRSGQKDSTCR</sequence>
<dbReference type="AlphaFoldDB" id="A0A9N8VSW9"/>
<protein>
    <submittedName>
        <fullName evidence="1">22742_t:CDS:1</fullName>
    </submittedName>
</protein>